<dbReference type="Proteomes" id="UP001152766">
    <property type="component" value="Unassembled WGS sequence"/>
</dbReference>
<evidence type="ECO:0000256" key="3">
    <source>
        <dbReference type="ARBA" id="ARBA00022692"/>
    </source>
</evidence>
<dbReference type="GO" id="GO:0005886">
    <property type="term" value="C:plasma membrane"/>
    <property type="evidence" value="ECO:0007669"/>
    <property type="project" value="TreeGrafter"/>
</dbReference>
<feature type="transmembrane region" description="Helical" evidence="7">
    <location>
        <begin position="194"/>
        <end position="211"/>
    </location>
</feature>
<comment type="caution">
    <text evidence="8">The sequence shown here is derived from an EMBL/GenBank/DDBJ whole genome shotgun (WGS) entry which is preliminary data.</text>
</comment>
<comment type="subcellular location">
    <subcellularLocation>
        <location evidence="1">Membrane</location>
        <topology evidence="1">Multi-pass membrane protein</topology>
    </subcellularLocation>
</comment>
<dbReference type="PANTHER" id="PTHR30618">
    <property type="entry name" value="NCS1 FAMILY PURINE/PYRIMIDINE TRANSPORTER"/>
    <property type="match status" value="1"/>
</dbReference>
<feature type="transmembrane region" description="Helical" evidence="7">
    <location>
        <begin position="385"/>
        <end position="410"/>
    </location>
</feature>
<feature type="transmembrane region" description="Helical" evidence="7">
    <location>
        <begin position="43"/>
        <end position="63"/>
    </location>
</feature>
<evidence type="ECO:0000256" key="4">
    <source>
        <dbReference type="ARBA" id="ARBA00022989"/>
    </source>
</evidence>
<name>A0A9X4LHD6_9BURK</name>
<feature type="transmembrane region" description="Helical" evidence="7">
    <location>
        <begin position="319"/>
        <end position="339"/>
    </location>
</feature>
<dbReference type="FunFam" id="1.10.4160.10:FF:000001">
    <property type="entry name" value="Uracil permease, putative"/>
    <property type="match status" value="1"/>
</dbReference>
<organism evidence="8 9">
    <name type="scientific">Pelomonas aquatica</name>
    <dbReference type="NCBI Taxonomy" id="431058"/>
    <lineage>
        <taxon>Bacteria</taxon>
        <taxon>Pseudomonadati</taxon>
        <taxon>Pseudomonadota</taxon>
        <taxon>Betaproteobacteria</taxon>
        <taxon>Burkholderiales</taxon>
        <taxon>Sphaerotilaceae</taxon>
        <taxon>Roseateles</taxon>
    </lineage>
</organism>
<keyword evidence="5 7" id="KW-0472">Membrane</keyword>
<evidence type="ECO:0000313" key="9">
    <source>
        <dbReference type="Proteomes" id="UP001152766"/>
    </source>
</evidence>
<feature type="transmembrane region" description="Helical" evidence="7">
    <location>
        <begin position="161"/>
        <end position="182"/>
    </location>
</feature>
<protein>
    <submittedName>
        <fullName evidence="8">Nitrate reductase</fullName>
    </submittedName>
</protein>
<dbReference type="InterPro" id="IPR001248">
    <property type="entry name" value="Pur-cyt_permease"/>
</dbReference>
<dbReference type="NCBIfam" id="TIGR00800">
    <property type="entry name" value="ncs1"/>
    <property type="match status" value="1"/>
</dbReference>
<feature type="transmembrane region" description="Helical" evidence="7">
    <location>
        <begin position="240"/>
        <end position="259"/>
    </location>
</feature>
<dbReference type="RefSeq" id="WP_268153350.1">
    <property type="nucleotide sequence ID" value="NZ_JAPPUW010000021.1"/>
</dbReference>
<evidence type="ECO:0000256" key="7">
    <source>
        <dbReference type="SAM" id="Phobius"/>
    </source>
</evidence>
<feature type="transmembrane region" description="Helical" evidence="7">
    <location>
        <begin position="473"/>
        <end position="492"/>
    </location>
</feature>
<dbReference type="GO" id="GO:0015205">
    <property type="term" value="F:nucleobase transmembrane transporter activity"/>
    <property type="evidence" value="ECO:0007669"/>
    <property type="project" value="TreeGrafter"/>
</dbReference>
<evidence type="ECO:0000256" key="6">
    <source>
        <dbReference type="SAM" id="MobiDB-lite"/>
    </source>
</evidence>
<dbReference type="InterPro" id="IPR012681">
    <property type="entry name" value="NCS1"/>
</dbReference>
<dbReference type="AlphaFoldDB" id="A0A9X4LHD6"/>
<proteinExistence type="inferred from homology"/>
<keyword evidence="9" id="KW-1185">Reference proteome</keyword>
<keyword evidence="4 7" id="KW-1133">Transmembrane helix</keyword>
<dbReference type="Pfam" id="PF02133">
    <property type="entry name" value="Transp_cyt_pur"/>
    <property type="match status" value="1"/>
</dbReference>
<dbReference type="InterPro" id="IPR045225">
    <property type="entry name" value="Uracil/uridine/allantoin_perm"/>
</dbReference>
<feature type="transmembrane region" description="Helical" evidence="7">
    <location>
        <begin position="118"/>
        <end position="141"/>
    </location>
</feature>
<keyword evidence="3 7" id="KW-0812">Transmembrane</keyword>
<evidence type="ECO:0000256" key="1">
    <source>
        <dbReference type="ARBA" id="ARBA00004141"/>
    </source>
</evidence>
<evidence type="ECO:0000256" key="2">
    <source>
        <dbReference type="ARBA" id="ARBA00008974"/>
    </source>
</evidence>
<feature type="transmembrane region" description="Helical" evidence="7">
    <location>
        <begin position="280"/>
        <end position="307"/>
    </location>
</feature>
<comment type="similarity">
    <text evidence="2">Belongs to the purine-cytosine permease (2.A.39) family.</text>
</comment>
<dbReference type="Gene3D" id="1.10.4160.10">
    <property type="entry name" value="Hydantoin permease"/>
    <property type="match status" value="1"/>
</dbReference>
<sequence length="505" mass="54360">MPPTSRNRAREPRVNSPVDSSLSNADLLPTTAAQRTWRWYHFAALWVGMVMCIPAYTLAASLIESGMSWGQAVGTVFLGNLIVLVPMLLIGHAGAKYGIPYAVLARASFGTQGARLPALLRALVACGWYGIQTWFGGQMIYTLAGVLMGQPLSGDPLPGLGINAAQFGCFLLFWALQFWFVVHGIDAIRKLETYTAPIKIVICFVLLWWAWDKAGGFGPILDQPSAFVEGGRKAGQFSAVFWPSLTAMVGFWATLALNIPDFTRFAHSQRDQLVGQAIGLPAPMGLLAALAVFVTSATVVIYGKALWDPVDLASRMTGAAVLIALVVLLIDTVSVNLAANLVGPAYDFSALAPGRVSYKLGGMLTAGIAIAMMPWKILASTQGYIFTWLIGYSALLGPVAGILIVDYYLLRKTELVVADLYREGGRYSYSGGWNLAAIAAFLLGVAPNVPGFLNAAFPSRFHEISDGYRTIYTYAWFAGLLIAGVFYGLLMASKIQSQSLKRSAT</sequence>
<dbReference type="CDD" id="cd11485">
    <property type="entry name" value="SLC-NCS1sbd_YbbW-like"/>
    <property type="match status" value="1"/>
</dbReference>
<evidence type="ECO:0000256" key="5">
    <source>
        <dbReference type="ARBA" id="ARBA00023136"/>
    </source>
</evidence>
<dbReference type="PANTHER" id="PTHR30618:SF0">
    <property type="entry name" value="PURINE-URACIL PERMEASE NCS1"/>
    <property type="match status" value="1"/>
</dbReference>
<evidence type="ECO:0000313" key="8">
    <source>
        <dbReference type="EMBL" id="MDG0863542.1"/>
    </source>
</evidence>
<feature type="region of interest" description="Disordered" evidence="6">
    <location>
        <begin position="1"/>
        <end position="22"/>
    </location>
</feature>
<feature type="transmembrane region" description="Helical" evidence="7">
    <location>
        <begin position="431"/>
        <end position="453"/>
    </location>
</feature>
<dbReference type="EMBL" id="SGUG01000019">
    <property type="protein sequence ID" value="MDG0863542.1"/>
    <property type="molecule type" value="Genomic_DNA"/>
</dbReference>
<gene>
    <name evidence="8" type="ORF">EXJ73_13810</name>
</gene>
<feature type="transmembrane region" description="Helical" evidence="7">
    <location>
        <begin position="360"/>
        <end position="379"/>
    </location>
</feature>
<accession>A0A9X4LHD6</accession>
<reference evidence="8" key="1">
    <citation type="submission" date="2019-02" db="EMBL/GenBank/DDBJ databases">
        <title>Draft genome of the type strain Pelomonas aquatica CCUG 52575T.</title>
        <authorList>
            <person name="Gomila M."/>
            <person name="Lalucat J."/>
        </authorList>
    </citation>
    <scope>NUCLEOTIDE SEQUENCE</scope>
    <source>
        <strain evidence="8">CCUG 52575</strain>
    </source>
</reference>